<evidence type="ECO:0000256" key="1">
    <source>
        <dbReference type="ARBA" id="ARBA00022741"/>
    </source>
</evidence>
<evidence type="ECO:0000256" key="4">
    <source>
        <dbReference type="ARBA" id="ARBA00022840"/>
    </source>
</evidence>
<dbReference type="GO" id="GO:0000725">
    <property type="term" value="P:recombinational repair"/>
    <property type="evidence" value="ECO:0007669"/>
    <property type="project" value="TreeGrafter"/>
</dbReference>
<keyword evidence="12" id="KW-1185">Reference proteome</keyword>
<dbReference type="Pfam" id="PF00580">
    <property type="entry name" value="UvrD-helicase"/>
    <property type="match status" value="1"/>
</dbReference>
<keyword evidence="2 9" id="KW-0378">Hydrolase</keyword>
<keyword evidence="3 9" id="KW-0347">Helicase</keyword>
<dbReference type="PANTHER" id="PTHR11070">
    <property type="entry name" value="UVRD / RECB / PCRA DNA HELICASE FAMILY MEMBER"/>
    <property type="match status" value="1"/>
</dbReference>
<dbReference type="InterPro" id="IPR014017">
    <property type="entry name" value="DNA_helicase_UvrD-like_C"/>
</dbReference>
<dbReference type="GO" id="GO:0016787">
    <property type="term" value="F:hydrolase activity"/>
    <property type="evidence" value="ECO:0007669"/>
    <property type="project" value="UniProtKB-UniRule"/>
</dbReference>
<feature type="binding site" evidence="9">
    <location>
        <begin position="53"/>
        <end position="60"/>
    </location>
    <ligand>
        <name>ATP</name>
        <dbReference type="ChEBI" id="CHEBI:30616"/>
    </ligand>
</feature>
<dbReference type="SUPFAM" id="SSF52540">
    <property type="entry name" value="P-loop containing nucleoside triphosphate hydrolases"/>
    <property type="match status" value="1"/>
</dbReference>
<dbReference type="GO" id="GO:0043138">
    <property type="term" value="F:3'-5' DNA helicase activity"/>
    <property type="evidence" value="ECO:0007669"/>
    <property type="project" value="UniProtKB-EC"/>
</dbReference>
<dbReference type="GO" id="GO:0005524">
    <property type="term" value="F:ATP binding"/>
    <property type="evidence" value="ECO:0007669"/>
    <property type="project" value="UniProtKB-UniRule"/>
</dbReference>
<evidence type="ECO:0000256" key="5">
    <source>
        <dbReference type="ARBA" id="ARBA00023235"/>
    </source>
</evidence>
<dbReference type="GO" id="GO:0003677">
    <property type="term" value="F:DNA binding"/>
    <property type="evidence" value="ECO:0007669"/>
    <property type="project" value="InterPro"/>
</dbReference>
<keyword evidence="1 9" id="KW-0547">Nucleotide-binding</keyword>
<evidence type="ECO:0000313" key="11">
    <source>
        <dbReference type="EMBL" id="QHB80516.1"/>
    </source>
</evidence>
<dbReference type="Gene3D" id="3.40.50.300">
    <property type="entry name" value="P-loop containing nucleotide triphosphate hydrolases"/>
    <property type="match status" value="2"/>
</dbReference>
<dbReference type="Pfam" id="PF13361">
    <property type="entry name" value="UvrD_C"/>
    <property type="match status" value="1"/>
</dbReference>
<proteinExistence type="predicted"/>
<evidence type="ECO:0000256" key="6">
    <source>
        <dbReference type="ARBA" id="ARBA00034617"/>
    </source>
</evidence>
<keyword evidence="5" id="KW-0413">Isomerase</keyword>
<sequence length="505" mass="56761">MAGLGINVANVKPHEGFGDILSEPRDTSRTWSTFQTSIFAFVESGTGNAIVEAVAGSGKSTTIIEAMKLVKGSSIFLAFNKSIADELKHKGVNARTFHSLVFGPVMRAKGAQNPTMDKLRKLCRENMSSHDFKLYAAFAQKLVGLARQQGVGFLTPDTLATYQAICDHHAIEPDSDDADMQKALEYAQLLLEWSNASEMVDFDDMLYWAVRDNINLPKFDFVFVDEAQDTNLIQREILRKIMGPRSRMIAVGDPAQAIYGFRGADAESLGSIAREFNAQTLPLSISYRCPTSVVKYAQQWVSHIQAAPNAPEGVVKHHEQDWEVSMFLPNDLVICRKSAPLLQLAFRCIRNNIPVQVLGREIGDGLKSLIDKMNSRTLEQLTEKLQAYMMREVEKARKEDDDAKIEAITDKVGAIIFLIDGLKEDRRDIASLKAGIDYLFKDKDKCVKLCTLHKAKGLEADRVFWLNRNECPAQWARREWQKVEEINLCYVAATRAKRELHMIEL</sequence>
<dbReference type="InterPro" id="IPR000212">
    <property type="entry name" value="DNA_helicase_UvrD/REP"/>
</dbReference>
<dbReference type="Proteomes" id="UP000515820">
    <property type="component" value="Segment"/>
</dbReference>
<dbReference type="InterPro" id="IPR014016">
    <property type="entry name" value="UvrD-like_ATP-bd"/>
</dbReference>
<protein>
    <recommendedName>
        <fullName evidence="7">DNA 3'-5' helicase</fullName>
        <ecNumber evidence="7">5.6.2.4</ecNumber>
    </recommendedName>
</protein>
<organism evidence="11 12">
    <name type="scientific">Sphingomonas phage vB_StuS_MMDA13</name>
    <dbReference type="NCBI Taxonomy" id="2686378"/>
    <lineage>
        <taxon>Viruses</taxon>
        <taxon>Duplodnaviria</taxon>
        <taxon>Heunggongvirae</taxon>
        <taxon>Uroviricota</taxon>
        <taxon>Caudoviricetes</taxon>
        <taxon>Queuovirinae</taxon>
        <taxon>Torvergatavirus</taxon>
        <taxon>Torvergatavirus MMDA13</taxon>
    </lineage>
</organism>
<feature type="domain" description="UvrD-like helicase ATP-binding" evidence="10">
    <location>
        <begin position="32"/>
        <end position="290"/>
    </location>
</feature>
<comment type="catalytic activity">
    <reaction evidence="8">
        <text>ATP + H2O = ADP + phosphate + H(+)</text>
        <dbReference type="Rhea" id="RHEA:13065"/>
        <dbReference type="ChEBI" id="CHEBI:15377"/>
        <dbReference type="ChEBI" id="CHEBI:15378"/>
        <dbReference type="ChEBI" id="CHEBI:30616"/>
        <dbReference type="ChEBI" id="CHEBI:43474"/>
        <dbReference type="ChEBI" id="CHEBI:456216"/>
        <dbReference type="EC" id="5.6.2.4"/>
    </reaction>
</comment>
<keyword evidence="4 9" id="KW-0067">ATP-binding</keyword>
<evidence type="ECO:0000256" key="9">
    <source>
        <dbReference type="PROSITE-ProRule" id="PRU00560"/>
    </source>
</evidence>
<reference evidence="11 12" key="1">
    <citation type="journal article" date="2020" name="Viruses">
        <title>Characterization of vB_StuS_MMDA13, a Newly Discovered Bacteriophage Infecting the Agar-Degrading Species Sphingomonas turrisvirgatae.</title>
        <authorList>
            <person name="Marmo P."/>
            <person name="Thaller M.C."/>
            <person name="Di Lallo G."/>
            <person name="Henrici De Angelis L."/>
            <person name="Poerio N."/>
            <person name="De Santis F."/>
            <person name="Fraziano M."/>
            <person name="Migliore L."/>
            <person name="D'Andrea M.M."/>
        </authorList>
    </citation>
    <scope>NUCLEOTIDE SEQUENCE [LARGE SCALE GENOMIC DNA]</scope>
</reference>
<dbReference type="PANTHER" id="PTHR11070:SF2">
    <property type="entry name" value="ATP-DEPENDENT DNA HELICASE SRS2"/>
    <property type="match status" value="1"/>
</dbReference>
<dbReference type="PROSITE" id="PS51198">
    <property type="entry name" value="UVRD_HELICASE_ATP_BIND"/>
    <property type="match status" value="1"/>
</dbReference>
<dbReference type="InterPro" id="IPR027417">
    <property type="entry name" value="P-loop_NTPase"/>
</dbReference>
<gene>
    <name evidence="11" type="ORF">MMDA13_gp83</name>
</gene>
<evidence type="ECO:0000256" key="8">
    <source>
        <dbReference type="ARBA" id="ARBA00048988"/>
    </source>
</evidence>
<evidence type="ECO:0000259" key="10">
    <source>
        <dbReference type="PROSITE" id="PS51198"/>
    </source>
</evidence>
<evidence type="ECO:0000256" key="7">
    <source>
        <dbReference type="ARBA" id="ARBA00034808"/>
    </source>
</evidence>
<accession>A0A7G3PKQ2</accession>
<dbReference type="EMBL" id="MN820898">
    <property type="protein sequence ID" value="QHB80516.1"/>
    <property type="molecule type" value="Genomic_DNA"/>
</dbReference>
<comment type="catalytic activity">
    <reaction evidence="6">
        <text>Couples ATP hydrolysis with the unwinding of duplex DNA by translocating in the 3'-5' direction.</text>
        <dbReference type="EC" id="5.6.2.4"/>
    </reaction>
</comment>
<dbReference type="EC" id="5.6.2.4" evidence="7"/>
<evidence type="ECO:0000256" key="2">
    <source>
        <dbReference type="ARBA" id="ARBA00022801"/>
    </source>
</evidence>
<evidence type="ECO:0000256" key="3">
    <source>
        <dbReference type="ARBA" id="ARBA00022806"/>
    </source>
</evidence>
<evidence type="ECO:0000313" key="12">
    <source>
        <dbReference type="Proteomes" id="UP000515820"/>
    </source>
</evidence>
<name>A0A7G3PKQ2_9CAUD</name>